<dbReference type="InterPro" id="IPR036097">
    <property type="entry name" value="HisK_dim/P_sf"/>
</dbReference>
<dbReference type="EC" id="2.7.13.3" evidence="3"/>
<dbReference type="GO" id="GO:0000155">
    <property type="term" value="F:phosphorelay sensor kinase activity"/>
    <property type="evidence" value="ECO:0007669"/>
    <property type="project" value="InterPro"/>
</dbReference>
<keyword evidence="19" id="KW-1185">Reference proteome</keyword>
<dbReference type="Pfam" id="PF00672">
    <property type="entry name" value="HAMP"/>
    <property type="match status" value="1"/>
</dbReference>
<keyword evidence="13" id="KW-0902">Two-component regulatory system</keyword>
<evidence type="ECO:0000313" key="18">
    <source>
        <dbReference type="EMBL" id="MSS28490.1"/>
    </source>
</evidence>
<evidence type="ECO:0000256" key="11">
    <source>
        <dbReference type="ARBA" id="ARBA00022840"/>
    </source>
</evidence>
<evidence type="ECO:0000256" key="14">
    <source>
        <dbReference type="ARBA" id="ARBA00023136"/>
    </source>
</evidence>
<name>A0A6L5XML1_9BACT</name>
<dbReference type="CDD" id="cd00075">
    <property type="entry name" value="HATPase"/>
    <property type="match status" value="1"/>
</dbReference>
<keyword evidence="6" id="KW-0597">Phosphoprotein</keyword>
<dbReference type="EMBL" id="VUMH01000011">
    <property type="protein sequence ID" value="MSS28490.1"/>
    <property type="molecule type" value="Genomic_DNA"/>
</dbReference>
<dbReference type="SUPFAM" id="SSF47384">
    <property type="entry name" value="Homodimeric domain of signal transducing histidine kinase"/>
    <property type="match status" value="1"/>
</dbReference>
<protein>
    <recommendedName>
        <fullName evidence="3">histidine kinase</fullName>
        <ecNumber evidence="3">2.7.13.3</ecNumber>
    </recommendedName>
</protein>
<organism evidence="18 19">
    <name type="scientific">Desulfovibrio porci</name>
    <dbReference type="NCBI Taxonomy" id="2605782"/>
    <lineage>
        <taxon>Bacteria</taxon>
        <taxon>Pseudomonadati</taxon>
        <taxon>Thermodesulfobacteriota</taxon>
        <taxon>Desulfovibrionia</taxon>
        <taxon>Desulfovibrionales</taxon>
        <taxon>Desulfovibrionaceae</taxon>
        <taxon>Desulfovibrio</taxon>
    </lineage>
</organism>
<evidence type="ECO:0000256" key="2">
    <source>
        <dbReference type="ARBA" id="ARBA00004429"/>
    </source>
</evidence>
<dbReference type="SMART" id="SM00304">
    <property type="entry name" value="HAMP"/>
    <property type="match status" value="1"/>
</dbReference>
<reference evidence="18 19" key="1">
    <citation type="submission" date="2019-09" db="EMBL/GenBank/DDBJ databases">
        <title>In-depth cultivation of the pig gut microbiome towards novel bacterial diversity and tailored functional studies.</title>
        <authorList>
            <person name="Wylensek D."/>
            <person name="Hitch T.C.A."/>
            <person name="Clavel T."/>
        </authorList>
    </citation>
    <scope>NUCLEOTIDE SEQUENCE [LARGE SCALE GENOMIC DNA]</scope>
    <source>
        <strain evidence="18 19">PG-178-WT-4</strain>
    </source>
</reference>
<keyword evidence="7" id="KW-0808">Transferase</keyword>
<evidence type="ECO:0000256" key="4">
    <source>
        <dbReference type="ARBA" id="ARBA00022475"/>
    </source>
</evidence>
<keyword evidence="10 18" id="KW-0418">Kinase</keyword>
<dbReference type="AlphaFoldDB" id="A0A6L5XML1"/>
<dbReference type="InterPro" id="IPR036890">
    <property type="entry name" value="HATPase_C_sf"/>
</dbReference>
<dbReference type="PROSITE" id="PS50885">
    <property type="entry name" value="HAMP"/>
    <property type="match status" value="1"/>
</dbReference>
<keyword evidence="9" id="KW-0547">Nucleotide-binding</keyword>
<dbReference type="PANTHER" id="PTHR44936">
    <property type="entry name" value="SENSOR PROTEIN CREC"/>
    <property type="match status" value="1"/>
</dbReference>
<evidence type="ECO:0000256" key="8">
    <source>
        <dbReference type="ARBA" id="ARBA00022692"/>
    </source>
</evidence>
<dbReference type="Gene3D" id="1.10.287.130">
    <property type="match status" value="1"/>
</dbReference>
<feature type="transmembrane region" description="Helical" evidence="15">
    <location>
        <begin position="179"/>
        <end position="201"/>
    </location>
</feature>
<dbReference type="SMART" id="SM00387">
    <property type="entry name" value="HATPase_c"/>
    <property type="match status" value="1"/>
</dbReference>
<evidence type="ECO:0000256" key="9">
    <source>
        <dbReference type="ARBA" id="ARBA00022741"/>
    </source>
</evidence>
<comment type="subcellular location">
    <subcellularLocation>
        <location evidence="2">Cell inner membrane</location>
        <topology evidence="2">Multi-pass membrane protein</topology>
    </subcellularLocation>
</comment>
<evidence type="ECO:0000313" key="19">
    <source>
        <dbReference type="Proteomes" id="UP000477488"/>
    </source>
</evidence>
<proteinExistence type="predicted"/>
<feature type="domain" description="Histidine kinase" evidence="16">
    <location>
        <begin position="263"/>
        <end position="460"/>
    </location>
</feature>
<dbReference type="Gene3D" id="3.30.565.10">
    <property type="entry name" value="Histidine kinase-like ATPase, C-terminal domain"/>
    <property type="match status" value="1"/>
</dbReference>
<keyword evidence="8 15" id="KW-0812">Transmembrane</keyword>
<dbReference type="GO" id="GO:0005524">
    <property type="term" value="F:ATP binding"/>
    <property type="evidence" value="ECO:0007669"/>
    <property type="project" value="UniProtKB-KW"/>
</dbReference>
<dbReference type="InterPro" id="IPR005467">
    <property type="entry name" value="His_kinase_dom"/>
</dbReference>
<evidence type="ECO:0000256" key="6">
    <source>
        <dbReference type="ARBA" id="ARBA00022553"/>
    </source>
</evidence>
<evidence type="ECO:0000256" key="13">
    <source>
        <dbReference type="ARBA" id="ARBA00023012"/>
    </source>
</evidence>
<evidence type="ECO:0000256" key="12">
    <source>
        <dbReference type="ARBA" id="ARBA00022989"/>
    </source>
</evidence>
<evidence type="ECO:0000256" key="7">
    <source>
        <dbReference type="ARBA" id="ARBA00022679"/>
    </source>
</evidence>
<keyword evidence="12 15" id="KW-1133">Transmembrane helix</keyword>
<keyword evidence="5" id="KW-0997">Cell inner membrane</keyword>
<evidence type="ECO:0000256" key="1">
    <source>
        <dbReference type="ARBA" id="ARBA00000085"/>
    </source>
</evidence>
<feature type="domain" description="HAMP" evidence="17">
    <location>
        <begin position="202"/>
        <end position="255"/>
    </location>
</feature>
<dbReference type="InterPro" id="IPR004358">
    <property type="entry name" value="Sig_transdc_His_kin-like_C"/>
</dbReference>
<dbReference type="GO" id="GO:0005886">
    <property type="term" value="C:plasma membrane"/>
    <property type="evidence" value="ECO:0007669"/>
    <property type="project" value="UniProtKB-SubCell"/>
</dbReference>
<evidence type="ECO:0000256" key="15">
    <source>
        <dbReference type="SAM" id="Phobius"/>
    </source>
</evidence>
<dbReference type="PRINTS" id="PR00344">
    <property type="entry name" value="BCTRLSENSOR"/>
</dbReference>
<gene>
    <name evidence="18" type="ORF">FYJ44_10700</name>
</gene>
<keyword evidence="14 15" id="KW-0472">Membrane</keyword>
<evidence type="ECO:0000256" key="5">
    <source>
        <dbReference type="ARBA" id="ARBA00022519"/>
    </source>
</evidence>
<comment type="catalytic activity">
    <reaction evidence="1">
        <text>ATP + protein L-histidine = ADP + protein N-phospho-L-histidine.</text>
        <dbReference type="EC" id="2.7.13.3"/>
    </reaction>
</comment>
<dbReference type="CDD" id="cd00082">
    <property type="entry name" value="HisKA"/>
    <property type="match status" value="1"/>
</dbReference>
<dbReference type="InterPro" id="IPR003661">
    <property type="entry name" value="HisK_dim/P_dom"/>
</dbReference>
<dbReference type="SUPFAM" id="SSF55874">
    <property type="entry name" value="ATPase domain of HSP90 chaperone/DNA topoisomerase II/histidine kinase"/>
    <property type="match status" value="1"/>
</dbReference>
<evidence type="ECO:0000256" key="3">
    <source>
        <dbReference type="ARBA" id="ARBA00012438"/>
    </source>
</evidence>
<evidence type="ECO:0000259" key="17">
    <source>
        <dbReference type="PROSITE" id="PS50885"/>
    </source>
</evidence>
<dbReference type="Proteomes" id="UP000477488">
    <property type="component" value="Unassembled WGS sequence"/>
</dbReference>
<dbReference type="Pfam" id="PF02518">
    <property type="entry name" value="HATPase_c"/>
    <property type="match status" value="1"/>
</dbReference>
<keyword evidence="4" id="KW-1003">Cell membrane</keyword>
<dbReference type="InterPro" id="IPR003594">
    <property type="entry name" value="HATPase_dom"/>
</dbReference>
<dbReference type="RefSeq" id="WP_154511935.1">
    <property type="nucleotide sequence ID" value="NZ_VUMH01000011.1"/>
</dbReference>
<evidence type="ECO:0000259" key="16">
    <source>
        <dbReference type="PROSITE" id="PS50109"/>
    </source>
</evidence>
<sequence>MTARRLPGGLFGRLALLLVAAFLILHLVTLLTVRFFTDRQAARNEVADQAGSLALCLRLLDHVREQAARAELVHRLERLDTLNIRLTPGPEPETQSRDDLSLYLRSRLLDSLANLYGLPFQAGHLRTSVRRIPASRGADGAVNPEARGGMIYQSHVAVRLHDGVWYSLIQTSVAVGPSLHIALLTLSAGSLVMVSLALWLVHRLVRPLRTLAFAAERFGRDVECREPLPEEGPEEVREAARAFNRMRERVRAAMAQHERMLASVAHDLRTPLTRLRLRVEQVRAAELRGKLLADLDALGAIMASSAELTGDVAVREAAVPTDMAAFLESMAADRQDMGQDVRFSGQCAGPFPIREKALRRCLENLLDNALRHAGGAEICLERQPDGLRIDVLDRGPGIPEAELQRVLEPFYRLDPARARHTGGCGLGLSIAGAMARLNNGDLALFNREGGGLCARLLLRA</sequence>
<dbReference type="InterPro" id="IPR050980">
    <property type="entry name" value="2C_sensor_his_kinase"/>
</dbReference>
<accession>A0A6L5XML1</accession>
<evidence type="ECO:0000256" key="10">
    <source>
        <dbReference type="ARBA" id="ARBA00022777"/>
    </source>
</evidence>
<dbReference type="InterPro" id="IPR003660">
    <property type="entry name" value="HAMP_dom"/>
</dbReference>
<comment type="caution">
    <text evidence="18">The sequence shown here is derived from an EMBL/GenBank/DDBJ whole genome shotgun (WGS) entry which is preliminary data.</text>
</comment>
<dbReference type="PROSITE" id="PS50109">
    <property type="entry name" value="HIS_KIN"/>
    <property type="match status" value="1"/>
</dbReference>
<keyword evidence="11" id="KW-0067">ATP-binding</keyword>
<dbReference type="PANTHER" id="PTHR44936:SF5">
    <property type="entry name" value="SENSOR HISTIDINE KINASE ENVZ"/>
    <property type="match status" value="1"/>
</dbReference>